<protein>
    <submittedName>
        <fullName evidence="1">Uncharacterized protein</fullName>
    </submittedName>
</protein>
<sequence>MTSVLSSKGFFFTILFIGLASQEIDFIKEIDNSYSLAKSNHDLYKLELLIKESLKTFPESDKLFWRLGRVYFKLGEKSNPESEKIQYFTLCMAQTEKAILINTESANGYYFKGLCNGVLGQTQGIWSSLGIIEPFKNDMEITIRLDPSVEEGGPYRALGNLYLKLPYILGGNLDRSIEYFQKAIQLGTDYGENYLGLAEAYIEKRDFVLARDTLNTLLNMKLRMQKEEFVLKWKTEALNLLRKIQNQ</sequence>
<dbReference type="EMBL" id="UINC01044214">
    <property type="protein sequence ID" value="SVB49359.1"/>
    <property type="molecule type" value="Genomic_DNA"/>
</dbReference>
<dbReference type="Pfam" id="PF14559">
    <property type="entry name" value="TPR_19"/>
    <property type="match status" value="1"/>
</dbReference>
<reference evidence="1" key="1">
    <citation type="submission" date="2018-05" db="EMBL/GenBank/DDBJ databases">
        <authorList>
            <person name="Lanie J.A."/>
            <person name="Ng W.-L."/>
            <person name="Kazmierczak K.M."/>
            <person name="Andrzejewski T.M."/>
            <person name="Davidsen T.M."/>
            <person name="Wayne K.J."/>
            <person name="Tettelin H."/>
            <person name="Glass J.I."/>
            <person name="Rusch D."/>
            <person name="Podicherti R."/>
            <person name="Tsui H.-C.T."/>
            <person name="Winkler M.E."/>
        </authorList>
    </citation>
    <scope>NUCLEOTIDE SEQUENCE</scope>
</reference>
<dbReference type="Gene3D" id="1.25.40.10">
    <property type="entry name" value="Tetratricopeptide repeat domain"/>
    <property type="match status" value="1"/>
</dbReference>
<dbReference type="SUPFAM" id="SSF48452">
    <property type="entry name" value="TPR-like"/>
    <property type="match status" value="1"/>
</dbReference>
<evidence type="ECO:0000313" key="1">
    <source>
        <dbReference type="EMBL" id="SVB49359.1"/>
    </source>
</evidence>
<dbReference type="AlphaFoldDB" id="A0A382EG57"/>
<organism evidence="1">
    <name type="scientific">marine metagenome</name>
    <dbReference type="NCBI Taxonomy" id="408172"/>
    <lineage>
        <taxon>unclassified sequences</taxon>
        <taxon>metagenomes</taxon>
        <taxon>ecological metagenomes</taxon>
    </lineage>
</organism>
<gene>
    <name evidence="1" type="ORF">METZ01_LOCUS202213</name>
</gene>
<accession>A0A382EG57</accession>
<dbReference type="InterPro" id="IPR011990">
    <property type="entry name" value="TPR-like_helical_dom_sf"/>
</dbReference>
<proteinExistence type="predicted"/>
<name>A0A382EG57_9ZZZZ</name>